<gene>
    <name evidence="1" type="ORF">NOV72_02022</name>
</gene>
<protein>
    <submittedName>
        <fullName evidence="1">Uncharacterized protein</fullName>
    </submittedName>
</protein>
<evidence type="ECO:0000313" key="1">
    <source>
        <dbReference type="EMBL" id="SPB14790.1"/>
    </source>
</evidence>
<sequence>MSTAEQRTRAVVGARALLATLADGRGPYCADLVRTLAMTLLRHYPSEADIDVSAIALPSLWAEPAQVDTRREHRRRS</sequence>
<dbReference type="NCBIfam" id="NF041728">
    <property type="entry name" value="BPSL0761_fam"/>
    <property type="match status" value="1"/>
</dbReference>
<dbReference type="RefSeq" id="WP_106854477.1">
    <property type="nucleotide sequence ID" value="NZ_OGTP01000005.1"/>
</dbReference>
<accession>A0A2U3I3V9</accession>
<proteinExistence type="predicted"/>
<dbReference type="InterPro" id="IPR049723">
    <property type="entry name" value="BPSL0761-like"/>
</dbReference>
<reference evidence="2" key="1">
    <citation type="submission" date="2018-01" db="EMBL/GenBank/DDBJ databases">
        <authorList>
            <person name="Peeters C."/>
        </authorList>
    </citation>
    <scope>NUCLEOTIDE SEQUENCE [LARGE SCALE GENOMIC DNA]</scope>
</reference>
<dbReference type="Proteomes" id="UP000238169">
    <property type="component" value="Unassembled WGS sequence"/>
</dbReference>
<dbReference type="OrthoDB" id="5956333at2"/>
<dbReference type="EMBL" id="OGTP01000005">
    <property type="protein sequence ID" value="SPB14790.1"/>
    <property type="molecule type" value="Genomic_DNA"/>
</dbReference>
<name>A0A2U3I3V9_9BURK</name>
<keyword evidence="2" id="KW-1185">Reference proteome</keyword>
<organism evidence="1 2">
    <name type="scientific">Caballeronia novacaledonica</name>
    <dbReference type="NCBI Taxonomy" id="1544861"/>
    <lineage>
        <taxon>Bacteria</taxon>
        <taxon>Pseudomonadati</taxon>
        <taxon>Pseudomonadota</taxon>
        <taxon>Betaproteobacteria</taxon>
        <taxon>Burkholderiales</taxon>
        <taxon>Burkholderiaceae</taxon>
        <taxon>Caballeronia</taxon>
    </lineage>
</organism>
<evidence type="ECO:0000313" key="2">
    <source>
        <dbReference type="Proteomes" id="UP000238169"/>
    </source>
</evidence>
<dbReference type="AlphaFoldDB" id="A0A2U3I3V9"/>